<organism evidence="1 2">
    <name type="scientific">Terrabacter carboxydivorans</name>
    <dbReference type="NCBI Taxonomy" id="619730"/>
    <lineage>
        <taxon>Bacteria</taxon>
        <taxon>Bacillati</taxon>
        <taxon>Actinomycetota</taxon>
        <taxon>Actinomycetes</taxon>
        <taxon>Micrococcales</taxon>
        <taxon>Intrasporangiaceae</taxon>
        <taxon>Terrabacter</taxon>
    </lineage>
</organism>
<evidence type="ECO:0000313" key="1">
    <source>
        <dbReference type="EMBL" id="GAA2477459.1"/>
    </source>
</evidence>
<dbReference type="RefSeq" id="WP_344254059.1">
    <property type="nucleotide sequence ID" value="NZ_BAAARE010000005.1"/>
</dbReference>
<proteinExistence type="predicted"/>
<name>A0ABN3L6S3_9MICO</name>
<keyword evidence="2" id="KW-1185">Reference proteome</keyword>
<comment type="caution">
    <text evidence="1">The sequence shown here is derived from an EMBL/GenBank/DDBJ whole genome shotgun (WGS) entry which is preliminary data.</text>
</comment>
<evidence type="ECO:0000313" key="2">
    <source>
        <dbReference type="Proteomes" id="UP001500730"/>
    </source>
</evidence>
<sequence>MYGYVLHFPAPIDAYLAMHKAVLDTLSEDGGGDGLLVHFAYPTEQGFDLTEVWESKGQLDAFNRDVFPKAMSRAGLTMDGPQPAPVEFEPAAVMTPRAFNSEAAD</sequence>
<reference evidence="1 2" key="1">
    <citation type="journal article" date="2019" name="Int. J. Syst. Evol. Microbiol.">
        <title>The Global Catalogue of Microorganisms (GCM) 10K type strain sequencing project: providing services to taxonomists for standard genome sequencing and annotation.</title>
        <authorList>
            <consortium name="The Broad Institute Genomics Platform"/>
            <consortium name="The Broad Institute Genome Sequencing Center for Infectious Disease"/>
            <person name="Wu L."/>
            <person name="Ma J."/>
        </authorList>
    </citation>
    <scope>NUCLEOTIDE SEQUENCE [LARGE SCALE GENOMIC DNA]</scope>
    <source>
        <strain evidence="1 2">JCM 16259</strain>
    </source>
</reference>
<gene>
    <name evidence="1" type="ORF">GCM10009858_13570</name>
</gene>
<protein>
    <recommendedName>
        <fullName evidence="3">ABM domain-containing protein</fullName>
    </recommendedName>
</protein>
<evidence type="ECO:0008006" key="3">
    <source>
        <dbReference type="Google" id="ProtNLM"/>
    </source>
</evidence>
<accession>A0ABN3L6S3</accession>
<dbReference type="Proteomes" id="UP001500730">
    <property type="component" value="Unassembled WGS sequence"/>
</dbReference>
<dbReference type="EMBL" id="BAAARE010000005">
    <property type="protein sequence ID" value="GAA2477459.1"/>
    <property type="molecule type" value="Genomic_DNA"/>
</dbReference>